<dbReference type="Proteomes" id="UP001165641">
    <property type="component" value="Unassembled WGS sequence"/>
</dbReference>
<name>A0ABT4ZDB7_9RHOB</name>
<dbReference type="InterPro" id="IPR009936">
    <property type="entry name" value="DUF1468"/>
</dbReference>
<protein>
    <submittedName>
        <fullName evidence="3">Tripartite tricarboxylate transporter TctB family protein</fullName>
    </submittedName>
</protein>
<dbReference type="Pfam" id="PF07331">
    <property type="entry name" value="TctB"/>
    <property type="match status" value="1"/>
</dbReference>
<organism evidence="3 4">
    <name type="scientific">Paracoccus onchidii</name>
    <dbReference type="NCBI Taxonomy" id="3017813"/>
    <lineage>
        <taxon>Bacteria</taxon>
        <taxon>Pseudomonadati</taxon>
        <taxon>Pseudomonadota</taxon>
        <taxon>Alphaproteobacteria</taxon>
        <taxon>Rhodobacterales</taxon>
        <taxon>Paracoccaceae</taxon>
        <taxon>Paracoccus</taxon>
    </lineage>
</organism>
<sequence>MTDRLAGTFFFLLAAGYVWLSAGYTAGFGDPLGPAIFPRVIGIPMMILGLSLAIWPRHNASWSDAGGLLRQAAAIGLLLGYALLLEPLGFVPSSFAAILGLSLMMGAPPIKGLLTAAIAAPGLYLLFDRVMGLPLPLIGTWFT</sequence>
<feature type="domain" description="DUF1468" evidence="2">
    <location>
        <begin position="5"/>
        <end position="136"/>
    </location>
</feature>
<keyword evidence="1" id="KW-0812">Transmembrane</keyword>
<dbReference type="EMBL" id="JAQBIE010000008">
    <property type="protein sequence ID" value="MDB6177354.1"/>
    <property type="molecule type" value="Genomic_DNA"/>
</dbReference>
<keyword evidence="4" id="KW-1185">Reference proteome</keyword>
<accession>A0ABT4ZDB7</accession>
<reference evidence="3" key="1">
    <citation type="submission" date="2022-12" db="EMBL/GenBank/DDBJ databases">
        <title>Paracoccus onchidii sp. nov., isolated from a marine invertebrate from the South China Sea.</title>
        <authorList>
            <person name="Xu S."/>
            <person name="Liu Z."/>
            <person name="Xu Y."/>
        </authorList>
    </citation>
    <scope>NUCLEOTIDE SEQUENCE</scope>
    <source>
        <strain evidence="3">Z330</strain>
    </source>
</reference>
<feature type="transmembrane region" description="Helical" evidence="1">
    <location>
        <begin position="36"/>
        <end position="55"/>
    </location>
</feature>
<dbReference type="RefSeq" id="WP_271888479.1">
    <property type="nucleotide sequence ID" value="NZ_JAQBIE010000008.1"/>
</dbReference>
<feature type="transmembrane region" description="Helical" evidence="1">
    <location>
        <begin position="67"/>
        <end position="84"/>
    </location>
</feature>
<evidence type="ECO:0000256" key="1">
    <source>
        <dbReference type="SAM" id="Phobius"/>
    </source>
</evidence>
<proteinExistence type="predicted"/>
<keyword evidence="1" id="KW-0472">Membrane</keyword>
<keyword evidence="1" id="KW-1133">Transmembrane helix</keyword>
<gene>
    <name evidence="3" type="ORF">PAF17_07495</name>
</gene>
<evidence type="ECO:0000259" key="2">
    <source>
        <dbReference type="Pfam" id="PF07331"/>
    </source>
</evidence>
<evidence type="ECO:0000313" key="4">
    <source>
        <dbReference type="Proteomes" id="UP001165641"/>
    </source>
</evidence>
<comment type="caution">
    <text evidence="3">The sequence shown here is derived from an EMBL/GenBank/DDBJ whole genome shotgun (WGS) entry which is preliminary data.</text>
</comment>
<evidence type="ECO:0000313" key="3">
    <source>
        <dbReference type="EMBL" id="MDB6177354.1"/>
    </source>
</evidence>